<reference evidence="1 2" key="1">
    <citation type="journal article" date="2019" name="Int. J. Syst. Evol. Microbiol.">
        <title>The Global Catalogue of Microorganisms (GCM) 10K type strain sequencing project: providing services to taxonomists for standard genome sequencing and annotation.</title>
        <authorList>
            <consortium name="The Broad Institute Genomics Platform"/>
            <consortium name="The Broad Institute Genome Sequencing Center for Infectious Disease"/>
            <person name="Wu L."/>
            <person name="Ma J."/>
        </authorList>
    </citation>
    <scope>NUCLEOTIDE SEQUENCE [LARGE SCALE GENOMIC DNA]</scope>
    <source>
        <strain evidence="1 2">JCM 10425</strain>
    </source>
</reference>
<proteinExistence type="predicted"/>
<evidence type="ECO:0000313" key="2">
    <source>
        <dbReference type="Proteomes" id="UP001500967"/>
    </source>
</evidence>
<dbReference type="RefSeq" id="WP_344651399.1">
    <property type="nucleotide sequence ID" value="NZ_BAAAGX010000020.1"/>
</dbReference>
<organism evidence="1 2">
    <name type="scientific">Cryptosporangium japonicum</name>
    <dbReference type="NCBI Taxonomy" id="80872"/>
    <lineage>
        <taxon>Bacteria</taxon>
        <taxon>Bacillati</taxon>
        <taxon>Actinomycetota</taxon>
        <taxon>Actinomycetes</taxon>
        <taxon>Cryptosporangiales</taxon>
        <taxon>Cryptosporangiaceae</taxon>
        <taxon>Cryptosporangium</taxon>
    </lineage>
</organism>
<comment type="caution">
    <text evidence="1">The sequence shown here is derived from an EMBL/GenBank/DDBJ whole genome shotgun (WGS) entry which is preliminary data.</text>
</comment>
<keyword evidence="2" id="KW-1185">Reference proteome</keyword>
<protein>
    <recommendedName>
        <fullName evidence="3">DUF4034 domain-containing protein</fullName>
    </recommendedName>
</protein>
<dbReference type="EMBL" id="BAAAGX010000020">
    <property type="protein sequence ID" value="GAA0259115.1"/>
    <property type="molecule type" value="Genomic_DNA"/>
</dbReference>
<sequence>MSGDKPLPAQFEPTTWYPELRLFPAATRAGDWPAIAAGFQQLGGWQAATVAIDLIADVHGADQFFRQVVARDPSPMAATILGRCLIHAGWRIRTAARASQVSRQQFDALHAHLRDAERALMDVTARDPRALLAWESRLTTARGLELGVAEGRRRYDRLARVAPHHFWAQSFFLQHACPKWGGSWEEAFGFARQCAAAAPPGGMHGALVATVHLERWASLTGDESTQHVLDARPEVWAAAQRSVLHPAFRREPGWVFAVNAFAFFFHVTGDNPAARPFFHLLGDFGHTRWWESFGDPVEEFQAGKAQTFGGVRA</sequence>
<accession>A0ABN0URA7</accession>
<gene>
    <name evidence="1" type="ORF">GCM10009539_50550</name>
</gene>
<name>A0ABN0URA7_9ACTN</name>
<dbReference type="Proteomes" id="UP001500967">
    <property type="component" value="Unassembled WGS sequence"/>
</dbReference>
<evidence type="ECO:0008006" key="3">
    <source>
        <dbReference type="Google" id="ProtNLM"/>
    </source>
</evidence>
<evidence type="ECO:0000313" key="1">
    <source>
        <dbReference type="EMBL" id="GAA0259115.1"/>
    </source>
</evidence>